<evidence type="ECO:0000259" key="2">
    <source>
        <dbReference type="Pfam" id="PF13439"/>
    </source>
</evidence>
<dbReference type="InterPro" id="IPR028098">
    <property type="entry name" value="Glyco_trans_4-like_N"/>
</dbReference>
<protein>
    <submittedName>
        <fullName evidence="3">Group 1 glycosyl transferase</fullName>
        <ecNumber evidence="3">2.4.1.21</ecNumber>
    </submittedName>
</protein>
<dbReference type="InterPro" id="IPR001296">
    <property type="entry name" value="Glyco_trans_1"/>
</dbReference>
<evidence type="ECO:0000313" key="3">
    <source>
        <dbReference type="EMBL" id="SAA24181.1"/>
    </source>
</evidence>
<reference evidence="3 4" key="1">
    <citation type="submission" date="2016-03" db="EMBL/GenBank/DDBJ databases">
        <authorList>
            <consortium name="Pathogen Informatics"/>
        </authorList>
    </citation>
    <scope>NUCLEOTIDE SEQUENCE [LARGE SCALE GENOMIC DNA]</scope>
    <source>
        <strain evidence="4">e2161</strain>
    </source>
</reference>
<name>A0ABY0IYY2_9ENTR</name>
<keyword evidence="3" id="KW-0328">Glycosyltransferase</keyword>
<gene>
    <name evidence="3" type="primary">glgA_1</name>
    <name evidence="3" type="ORF">SAMEA2273443_01334</name>
</gene>
<dbReference type="RefSeq" id="WP_063615948.1">
    <property type="nucleotide sequence ID" value="NZ_CP095165.1"/>
</dbReference>
<dbReference type="SUPFAM" id="SSF53756">
    <property type="entry name" value="UDP-Glycosyltransferase/glycogen phosphorylase"/>
    <property type="match status" value="1"/>
</dbReference>
<dbReference type="EMBL" id="FKDK01000004">
    <property type="protein sequence ID" value="SAA24181.1"/>
    <property type="molecule type" value="Genomic_DNA"/>
</dbReference>
<dbReference type="GO" id="GO:0009011">
    <property type="term" value="F:alpha-1,4-glucan glucosyltransferase (ADP-glucose donor) activity"/>
    <property type="evidence" value="ECO:0007669"/>
    <property type="project" value="UniProtKB-EC"/>
</dbReference>
<dbReference type="Proteomes" id="UP000077063">
    <property type="component" value="Unassembled WGS sequence"/>
</dbReference>
<keyword evidence="3" id="KW-0808">Transferase</keyword>
<feature type="domain" description="Glycosyltransferase subfamily 4-like N-terminal" evidence="2">
    <location>
        <begin position="13"/>
        <end position="170"/>
    </location>
</feature>
<dbReference type="Gene3D" id="3.40.50.2000">
    <property type="entry name" value="Glycogen Phosphorylase B"/>
    <property type="match status" value="2"/>
</dbReference>
<organism evidence="3 4">
    <name type="scientific">Enterobacter roggenkampii</name>
    <dbReference type="NCBI Taxonomy" id="1812935"/>
    <lineage>
        <taxon>Bacteria</taxon>
        <taxon>Pseudomonadati</taxon>
        <taxon>Pseudomonadota</taxon>
        <taxon>Gammaproteobacteria</taxon>
        <taxon>Enterobacterales</taxon>
        <taxon>Enterobacteriaceae</taxon>
        <taxon>Enterobacter</taxon>
        <taxon>Enterobacter cloacae complex</taxon>
    </lineage>
</organism>
<dbReference type="EC" id="2.4.1.21" evidence="3"/>
<keyword evidence="4" id="KW-1185">Reference proteome</keyword>
<evidence type="ECO:0000313" key="4">
    <source>
        <dbReference type="Proteomes" id="UP000077063"/>
    </source>
</evidence>
<feature type="domain" description="Glycosyl transferase family 1" evidence="1">
    <location>
        <begin position="180"/>
        <end position="338"/>
    </location>
</feature>
<dbReference type="Pfam" id="PF00534">
    <property type="entry name" value="Glycos_transf_1"/>
    <property type="match status" value="1"/>
</dbReference>
<dbReference type="PANTHER" id="PTHR12526:SF630">
    <property type="entry name" value="GLYCOSYLTRANSFERASE"/>
    <property type="match status" value="1"/>
</dbReference>
<accession>A0ABY0IYY2</accession>
<evidence type="ECO:0000259" key="1">
    <source>
        <dbReference type="Pfam" id="PF00534"/>
    </source>
</evidence>
<comment type="caution">
    <text evidence="3">The sequence shown here is derived from an EMBL/GenBank/DDBJ whole genome shotgun (WGS) entry which is preliminary data.</text>
</comment>
<proteinExistence type="predicted"/>
<sequence>MKILHLTNGISEGGVESYLLQLLPSFGENVSCDLFVVDNKKIEMLEKFSEKGVNVLINERESIYNPLVVFDIISIAKNYDVIHSHLFPTQYYVAMAKFLLSFTSPNIKFVTTEHCTTNKRRRSKFWLLEKIIYSAYDKIVCVSQASADSLSKWIGNKDKKIITIHNGIDIGTVDNIRPIERTMFGIPDNSILLCMTARFFDQKDQPTLIKAMQYLPSHVYLCLIGSGEAQDNCQILSKELGVDARVIFLGRRSDVPAIIQSADICVLSTHYEGLPVSILEYFAAGKPVVATDVDGVRELIGDISLLSYPENAEDLSRKILNLINDPDKANIISQNNKNKMKYFSLENMTRKYLDIYKIITE</sequence>
<dbReference type="Pfam" id="PF13439">
    <property type="entry name" value="Glyco_transf_4"/>
    <property type="match status" value="1"/>
</dbReference>
<dbReference type="PANTHER" id="PTHR12526">
    <property type="entry name" value="GLYCOSYLTRANSFERASE"/>
    <property type="match status" value="1"/>
</dbReference>